<protein>
    <submittedName>
        <fullName evidence="1">DUF4192 family protein</fullName>
    </submittedName>
</protein>
<dbReference type="RefSeq" id="WP_344999913.1">
    <property type="nucleotide sequence ID" value="NZ_BAAAXV010000009.1"/>
</dbReference>
<dbReference type="Pfam" id="PF13830">
    <property type="entry name" value="DUF4192"/>
    <property type="match status" value="1"/>
</dbReference>
<evidence type="ECO:0000313" key="1">
    <source>
        <dbReference type="EMBL" id="MFB9631326.1"/>
    </source>
</evidence>
<dbReference type="InterPro" id="IPR025447">
    <property type="entry name" value="DUF4192"/>
</dbReference>
<reference evidence="1 2" key="1">
    <citation type="submission" date="2024-09" db="EMBL/GenBank/DDBJ databases">
        <authorList>
            <person name="Sun Q."/>
            <person name="Mori K."/>
        </authorList>
    </citation>
    <scope>NUCLEOTIDE SEQUENCE [LARGE SCALE GENOMIC DNA]</scope>
    <source>
        <strain evidence="1 2">JCM 3143</strain>
    </source>
</reference>
<sequence>MTAANHAQITATVDAATRAATTNIDAFVKEGLRLLDTFHAGELAKPYELPLVLALHIDRIRDMALQAINPANAANRSNAWTNLAMRTEPVFVAPVATLAACAAFVAGDSRQGAEALETALICDPGYRVAHLLQGMLRVRTVHADFDVSNIPLPDVQPRHIWAIPLLRRVRLYHALTERGPAANTGHDPFTARTAVAQAAHDSGLAVSFTTTDSAHYERGGKALTITYDSDGGLVHAFYIHARSQPGRRLDSLADVLAALDAMTSSPADIPPA</sequence>
<evidence type="ECO:0000313" key="2">
    <source>
        <dbReference type="Proteomes" id="UP001589532"/>
    </source>
</evidence>
<gene>
    <name evidence="1" type="ORF">ACFFSA_50415</name>
</gene>
<dbReference type="EMBL" id="JBHMBW010000104">
    <property type="protein sequence ID" value="MFB9631326.1"/>
    <property type="molecule type" value="Genomic_DNA"/>
</dbReference>
<proteinExistence type="predicted"/>
<comment type="caution">
    <text evidence="1">The sequence shown here is derived from an EMBL/GenBank/DDBJ whole genome shotgun (WGS) entry which is preliminary data.</text>
</comment>
<accession>A0ABV5SI25</accession>
<name>A0ABV5SI25_9ACTN</name>
<dbReference type="Proteomes" id="UP001589532">
    <property type="component" value="Unassembled WGS sequence"/>
</dbReference>
<organism evidence="1 2">
    <name type="scientific">Nonomuraea helvata</name>
    <dbReference type="NCBI Taxonomy" id="37484"/>
    <lineage>
        <taxon>Bacteria</taxon>
        <taxon>Bacillati</taxon>
        <taxon>Actinomycetota</taxon>
        <taxon>Actinomycetes</taxon>
        <taxon>Streptosporangiales</taxon>
        <taxon>Streptosporangiaceae</taxon>
        <taxon>Nonomuraea</taxon>
    </lineage>
</organism>
<keyword evidence="2" id="KW-1185">Reference proteome</keyword>